<evidence type="ECO:0000313" key="4">
    <source>
        <dbReference type="Proteomes" id="UP000078492"/>
    </source>
</evidence>
<accession>A0A151ITN8</accession>
<dbReference type="GO" id="GO:0005667">
    <property type="term" value="C:transcription regulator complex"/>
    <property type="evidence" value="ECO:0007669"/>
    <property type="project" value="TreeGrafter"/>
</dbReference>
<gene>
    <name evidence="3" type="ORF">ALC57_17599</name>
</gene>
<feature type="non-terminal residue" evidence="3">
    <location>
        <position position="1"/>
    </location>
</feature>
<sequence>SDVNGENINIVENPQFPSKSLQNMTLENNTDEILIAEVYLREPLWNQNVAVARRDRRTMDKLWQEVSEATKGVYSSEECKRKWKNLRDRFMRIVSAEKLPSRATSQSKKNKWRFYESLNFLRDTLLRRDIAKVFELLLIMKQYINNYYCYFRTVSNTPVCNNNVNVEDEEEKEEESAQDDTPTKNQQKLKQDSTILAQISEALHQPPSTISLPSIPVTNEEEHFGMMISSQLRQFPRFRRRQLMLKIHKMLYKELNKAEQ</sequence>
<dbReference type="Pfam" id="PF10545">
    <property type="entry name" value="MADF_DNA_bdg"/>
    <property type="match status" value="1"/>
</dbReference>
<reference evidence="3 4" key="1">
    <citation type="submission" date="2015-09" db="EMBL/GenBank/DDBJ databases">
        <title>Trachymyrmex cornetzi WGS genome.</title>
        <authorList>
            <person name="Nygaard S."/>
            <person name="Hu H."/>
            <person name="Boomsma J."/>
            <person name="Zhang G."/>
        </authorList>
    </citation>
    <scope>NUCLEOTIDE SEQUENCE [LARGE SCALE GENOMIC DNA]</scope>
    <source>
        <strain evidence="3">Tcor2-1</strain>
        <tissue evidence="3">Whole body</tissue>
    </source>
</reference>
<dbReference type="InterPro" id="IPR039353">
    <property type="entry name" value="TF_Adf1"/>
</dbReference>
<organism evidence="3 4">
    <name type="scientific">Trachymyrmex cornetzi</name>
    <dbReference type="NCBI Taxonomy" id="471704"/>
    <lineage>
        <taxon>Eukaryota</taxon>
        <taxon>Metazoa</taxon>
        <taxon>Ecdysozoa</taxon>
        <taxon>Arthropoda</taxon>
        <taxon>Hexapoda</taxon>
        <taxon>Insecta</taxon>
        <taxon>Pterygota</taxon>
        <taxon>Neoptera</taxon>
        <taxon>Endopterygota</taxon>
        <taxon>Hymenoptera</taxon>
        <taxon>Apocrita</taxon>
        <taxon>Aculeata</taxon>
        <taxon>Formicoidea</taxon>
        <taxon>Formicidae</taxon>
        <taxon>Myrmicinae</taxon>
        <taxon>Trachymyrmex</taxon>
    </lineage>
</organism>
<keyword evidence="4" id="KW-1185">Reference proteome</keyword>
<evidence type="ECO:0000313" key="3">
    <source>
        <dbReference type="EMBL" id="KYN10271.1"/>
    </source>
</evidence>
<feature type="region of interest" description="Disordered" evidence="1">
    <location>
        <begin position="166"/>
        <end position="191"/>
    </location>
</feature>
<protein>
    <recommendedName>
        <fullName evidence="2">MADF domain-containing protein</fullName>
    </recommendedName>
</protein>
<dbReference type="PANTHER" id="PTHR12243">
    <property type="entry name" value="MADF DOMAIN TRANSCRIPTION FACTOR"/>
    <property type="match status" value="1"/>
</dbReference>
<evidence type="ECO:0000259" key="2">
    <source>
        <dbReference type="PROSITE" id="PS51029"/>
    </source>
</evidence>
<evidence type="ECO:0000256" key="1">
    <source>
        <dbReference type="SAM" id="MobiDB-lite"/>
    </source>
</evidence>
<dbReference type="GO" id="GO:0006357">
    <property type="term" value="P:regulation of transcription by RNA polymerase II"/>
    <property type="evidence" value="ECO:0007669"/>
    <property type="project" value="TreeGrafter"/>
</dbReference>
<dbReference type="AlphaFoldDB" id="A0A151ITN8"/>
<dbReference type="PROSITE" id="PS51029">
    <property type="entry name" value="MADF"/>
    <property type="match status" value="1"/>
</dbReference>
<dbReference type="PANTHER" id="PTHR12243:SF67">
    <property type="entry name" value="COREPRESSOR OF PANGOLIN, ISOFORM A-RELATED"/>
    <property type="match status" value="1"/>
</dbReference>
<dbReference type="InterPro" id="IPR006578">
    <property type="entry name" value="MADF-dom"/>
</dbReference>
<feature type="domain" description="MADF" evidence="2">
    <location>
        <begin position="33"/>
        <end position="126"/>
    </location>
</feature>
<feature type="compositionally biased region" description="Acidic residues" evidence="1">
    <location>
        <begin position="166"/>
        <end position="178"/>
    </location>
</feature>
<dbReference type="Proteomes" id="UP000078492">
    <property type="component" value="Unassembled WGS sequence"/>
</dbReference>
<name>A0A151ITN8_9HYME</name>
<dbReference type="EMBL" id="KQ981016">
    <property type="protein sequence ID" value="KYN10271.1"/>
    <property type="molecule type" value="Genomic_DNA"/>
</dbReference>
<dbReference type="GO" id="GO:0005634">
    <property type="term" value="C:nucleus"/>
    <property type="evidence" value="ECO:0007669"/>
    <property type="project" value="TreeGrafter"/>
</dbReference>
<proteinExistence type="predicted"/>
<feature type="compositionally biased region" description="Polar residues" evidence="1">
    <location>
        <begin position="179"/>
        <end position="191"/>
    </location>
</feature>
<dbReference type="SMART" id="SM00595">
    <property type="entry name" value="MADF"/>
    <property type="match status" value="1"/>
</dbReference>